<dbReference type="EMBL" id="VSRR010047904">
    <property type="protein sequence ID" value="MPC78219.1"/>
    <property type="molecule type" value="Genomic_DNA"/>
</dbReference>
<dbReference type="Proteomes" id="UP000324222">
    <property type="component" value="Unassembled WGS sequence"/>
</dbReference>
<name>A0A5B7I8J8_PORTR</name>
<reference evidence="1 2" key="1">
    <citation type="submission" date="2019-05" db="EMBL/GenBank/DDBJ databases">
        <title>Another draft genome of Portunus trituberculatus and its Hox gene families provides insights of decapod evolution.</title>
        <authorList>
            <person name="Jeong J.-H."/>
            <person name="Song I."/>
            <person name="Kim S."/>
            <person name="Choi T."/>
            <person name="Kim D."/>
            <person name="Ryu S."/>
            <person name="Kim W."/>
        </authorList>
    </citation>
    <scope>NUCLEOTIDE SEQUENCE [LARGE SCALE GENOMIC DNA]</scope>
    <source>
        <tissue evidence="1">Muscle</tissue>
    </source>
</reference>
<proteinExistence type="predicted"/>
<keyword evidence="2" id="KW-1185">Reference proteome</keyword>
<sequence length="146" mass="16091">MNSRVPNCVSPVGNVEILHIDSTLNYTESISLTCYSAHARVMWLREHKAGTELAPYRLGRPVEPQPAGTTPSSAVACSYCARWLPAMTQAPFSSFPSIPVVSRLSKRLRKPCLLITRLAKSSPPSSSEILALHRYLAEDLYCSIQC</sequence>
<protein>
    <submittedName>
        <fullName evidence="1">Uncharacterized protein</fullName>
    </submittedName>
</protein>
<evidence type="ECO:0000313" key="1">
    <source>
        <dbReference type="EMBL" id="MPC78219.1"/>
    </source>
</evidence>
<comment type="caution">
    <text evidence="1">The sequence shown here is derived from an EMBL/GenBank/DDBJ whole genome shotgun (WGS) entry which is preliminary data.</text>
</comment>
<dbReference type="AlphaFoldDB" id="A0A5B7I8J8"/>
<gene>
    <name evidence="1" type="ORF">E2C01_072702</name>
</gene>
<accession>A0A5B7I8J8</accession>
<evidence type="ECO:0000313" key="2">
    <source>
        <dbReference type="Proteomes" id="UP000324222"/>
    </source>
</evidence>
<organism evidence="1 2">
    <name type="scientific">Portunus trituberculatus</name>
    <name type="common">Swimming crab</name>
    <name type="synonym">Neptunus trituberculatus</name>
    <dbReference type="NCBI Taxonomy" id="210409"/>
    <lineage>
        <taxon>Eukaryota</taxon>
        <taxon>Metazoa</taxon>
        <taxon>Ecdysozoa</taxon>
        <taxon>Arthropoda</taxon>
        <taxon>Crustacea</taxon>
        <taxon>Multicrustacea</taxon>
        <taxon>Malacostraca</taxon>
        <taxon>Eumalacostraca</taxon>
        <taxon>Eucarida</taxon>
        <taxon>Decapoda</taxon>
        <taxon>Pleocyemata</taxon>
        <taxon>Brachyura</taxon>
        <taxon>Eubrachyura</taxon>
        <taxon>Portunoidea</taxon>
        <taxon>Portunidae</taxon>
        <taxon>Portuninae</taxon>
        <taxon>Portunus</taxon>
    </lineage>
</organism>